<sequence>DFAQCTASTLWNGDKAYVKRNSRHRLVFPDDEPICIDWQRSSGCRSSGHQERHRWSGCGSANHGAARCSRAEKA</sequence>
<dbReference type="Proteomes" id="UP000814033">
    <property type="component" value="Unassembled WGS sequence"/>
</dbReference>
<feature type="non-terminal residue" evidence="1">
    <location>
        <position position="1"/>
    </location>
</feature>
<proteinExistence type="predicted"/>
<evidence type="ECO:0000313" key="2">
    <source>
        <dbReference type="Proteomes" id="UP000814033"/>
    </source>
</evidence>
<keyword evidence="2" id="KW-1185">Reference proteome</keyword>
<dbReference type="EMBL" id="MU276183">
    <property type="protein sequence ID" value="KAI0040596.1"/>
    <property type="molecule type" value="Genomic_DNA"/>
</dbReference>
<reference evidence="1" key="2">
    <citation type="journal article" date="2022" name="New Phytol.">
        <title>Evolutionary transition to the ectomycorrhizal habit in the genomes of a hyperdiverse lineage of mushroom-forming fungi.</title>
        <authorList>
            <person name="Looney B."/>
            <person name="Miyauchi S."/>
            <person name="Morin E."/>
            <person name="Drula E."/>
            <person name="Courty P.E."/>
            <person name="Kohler A."/>
            <person name="Kuo A."/>
            <person name="LaButti K."/>
            <person name="Pangilinan J."/>
            <person name="Lipzen A."/>
            <person name="Riley R."/>
            <person name="Andreopoulos W."/>
            <person name="He G."/>
            <person name="Johnson J."/>
            <person name="Nolan M."/>
            <person name="Tritt A."/>
            <person name="Barry K.W."/>
            <person name="Grigoriev I.V."/>
            <person name="Nagy L.G."/>
            <person name="Hibbett D."/>
            <person name="Henrissat B."/>
            <person name="Matheny P.B."/>
            <person name="Labbe J."/>
            <person name="Martin F.M."/>
        </authorList>
    </citation>
    <scope>NUCLEOTIDE SEQUENCE</scope>
    <source>
        <strain evidence="1">FP105234-sp</strain>
    </source>
</reference>
<organism evidence="1 2">
    <name type="scientific">Auriscalpium vulgare</name>
    <dbReference type="NCBI Taxonomy" id="40419"/>
    <lineage>
        <taxon>Eukaryota</taxon>
        <taxon>Fungi</taxon>
        <taxon>Dikarya</taxon>
        <taxon>Basidiomycota</taxon>
        <taxon>Agaricomycotina</taxon>
        <taxon>Agaricomycetes</taxon>
        <taxon>Russulales</taxon>
        <taxon>Auriscalpiaceae</taxon>
        <taxon>Auriscalpium</taxon>
    </lineage>
</organism>
<gene>
    <name evidence="1" type="ORF">FA95DRAFT_1502600</name>
</gene>
<evidence type="ECO:0000313" key="1">
    <source>
        <dbReference type="EMBL" id="KAI0040596.1"/>
    </source>
</evidence>
<reference evidence="1" key="1">
    <citation type="submission" date="2021-02" db="EMBL/GenBank/DDBJ databases">
        <authorList>
            <consortium name="DOE Joint Genome Institute"/>
            <person name="Ahrendt S."/>
            <person name="Looney B.P."/>
            <person name="Miyauchi S."/>
            <person name="Morin E."/>
            <person name="Drula E."/>
            <person name="Courty P.E."/>
            <person name="Chicoki N."/>
            <person name="Fauchery L."/>
            <person name="Kohler A."/>
            <person name="Kuo A."/>
            <person name="Labutti K."/>
            <person name="Pangilinan J."/>
            <person name="Lipzen A."/>
            <person name="Riley R."/>
            <person name="Andreopoulos W."/>
            <person name="He G."/>
            <person name="Johnson J."/>
            <person name="Barry K.W."/>
            <person name="Grigoriev I.V."/>
            <person name="Nagy L."/>
            <person name="Hibbett D."/>
            <person name="Henrissat B."/>
            <person name="Matheny P.B."/>
            <person name="Labbe J."/>
            <person name="Martin F."/>
        </authorList>
    </citation>
    <scope>NUCLEOTIDE SEQUENCE</scope>
    <source>
        <strain evidence="1">FP105234-sp</strain>
    </source>
</reference>
<accession>A0ACB8RAF1</accession>
<name>A0ACB8RAF1_9AGAM</name>
<comment type="caution">
    <text evidence="1">The sequence shown here is derived from an EMBL/GenBank/DDBJ whole genome shotgun (WGS) entry which is preliminary data.</text>
</comment>
<protein>
    <submittedName>
        <fullName evidence="1">Uncharacterized protein</fullName>
    </submittedName>
</protein>